<dbReference type="InterPro" id="IPR000182">
    <property type="entry name" value="GNAT_dom"/>
</dbReference>
<gene>
    <name evidence="4" type="ORF">H4C47_20585</name>
</gene>
<comment type="caution">
    <text evidence="4">The sequence shown here is derived from an EMBL/GenBank/DDBJ whole genome shotgun (WGS) entry which is preliminary data.</text>
</comment>
<protein>
    <submittedName>
        <fullName evidence="4">GNAT family N-acetyltransferase</fullName>
    </submittedName>
</protein>
<feature type="domain" description="N-acetyltransferase" evidence="3">
    <location>
        <begin position="1"/>
        <end position="168"/>
    </location>
</feature>
<reference evidence="4 5" key="1">
    <citation type="submission" date="2020-07" db="EMBL/GenBank/DDBJ databases">
        <title>Diversity of carbapenemase encoding genes among Pseudomonas putida group clinical isolates in a tertiary Brazilian hospital.</title>
        <authorList>
            <person name="Alberto-Lei F."/>
            <person name="Nodari C.S."/>
            <person name="Streling A.P."/>
            <person name="Paulino J.T."/>
            <person name="Bessa-Neto F.O."/>
            <person name="Cayo R."/>
            <person name="Gales A.C."/>
        </authorList>
    </citation>
    <scope>NUCLEOTIDE SEQUENCE [LARGE SCALE GENOMIC DNA]</scope>
    <source>
        <strain evidence="4 5">12464</strain>
    </source>
</reference>
<dbReference type="RefSeq" id="WP_176513939.1">
    <property type="nucleotide sequence ID" value="NZ_CP060529.1"/>
</dbReference>
<dbReference type="PANTHER" id="PTHR43800:SF1">
    <property type="entry name" value="PEPTIDYL-LYSINE N-ACETYLTRANSFERASE YJAB"/>
    <property type="match status" value="1"/>
</dbReference>
<name>A0A7W2L455_PSEPU</name>
<dbReference type="EMBL" id="JACGDG010000019">
    <property type="protein sequence ID" value="MBA6118115.1"/>
    <property type="molecule type" value="Genomic_DNA"/>
</dbReference>
<dbReference type="InterPro" id="IPR016181">
    <property type="entry name" value="Acyl_CoA_acyltransferase"/>
</dbReference>
<dbReference type="PROSITE" id="PS51186">
    <property type="entry name" value="GNAT"/>
    <property type="match status" value="1"/>
</dbReference>
<dbReference type="Gene3D" id="3.40.630.30">
    <property type="match status" value="1"/>
</dbReference>
<evidence type="ECO:0000256" key="1">
    <source>
        <dbReference type="ARBA" id="ARBA00022679"/>
    </source>
</evidence>
<organism evidence="4 5">
    <name type="scientific">Pseudomonas putida</name>
    <name type="common">Arthrobacter siderocapsulatus</name>
    <dbReference type="NCBI Taxonomy" id="303"/>
    <lineage>
        <taxon>Bacteria</taxon>
        <taxon>Pseudomonadati</taxon>
        <taxon>Pseudomonadota</taxon>
        <taxon>Gammaproteobacteria</taxon>
        <taxon>Pseudomonadales</taxon>
        <taxon>Pseudomonadaceae</taxon>
        <taxon>Pseudomonas</taxon>
    </lineage>
</organism>
<dbReference type="Pfam" id="PF13508">
    <property type="entry name" value="Acetyltransf_7"/>
    <property type="match status" value="1"/>
</dbReference>
<accession>A0A7W2L455</accession>
<evidence type="ECO:0000259" key="3">
    <source>
        <dbReference type="PROSITE" id="PS51186"/>
    </source>
</evidence>
<evidence type="ECO:0000313" key="5">
    <source>
        <dbReference type="Proteomes" id="UP000553948"/>
    </source>
</evidence>
<dbReference type="Proteomes" id="UP000553948">
    <property type="component" value="Unassembled WGS sequence"/>
</dbReference>
<dbReference type="SUPFAM" id="SSF55729">
    <property type="entry name" value="Acyl-CoA N-acyltransferases (Nat)"/>
    <property type="match status" value="1"/>
</dbReference>
<dbReference type="GO" id="GO:0016747">
    <property type="term" value="F:acyltransferase activity, transferring groups other than amino-acyl groups"/>
    <property type="evidence" value="ECO:0007669"/>
    <property type="project" value="InterPro"/>
</dbReference>
<proteinExistence type="predicted"/>
<evidence type="ECO:0000313" key="4">
    <source>
        <dbReference type="EMBL" id="MBA6118115.1"/>
    </source>
</evidence>
<dbReference type="PANTHER" id="PTHR43800">
    <property type="entry name" value="PEPTIDYL-LYSINE N-ACETYLTRANSFERASE YJAB"/>
    <property type="match status" value="1"/>
</dbReference>
<dbReference type="AlphaFoldDB" id="A0A7W2L455"/>
<dbReference type="CDD" id="cd04301">
    <property type="entry name" value="NAT_SF"/>
    <property type="match status" value="1"/>
</dbReference>
<evidence type="ECO:0000256" key="2">
    <source>
        <dbReference type="ARBA" id="ARBA00023315"/>
    </source>
</evidence>
<sequence length="168" mass="18549">MVIRTTRPGDIAHLAGVERSAAQAFARVADLAWLADGDVLDSAAHRGFMLAECSWVAEDAQGQVLGFLCASMEVHALHVHELSVRLEAQGQGVGRRLLDHAAYVARRRGFEQLTLTTFAEVPWNAPFYARYGFERIEEEHLSPRLRSILASEAAHGLAGRCAMRLRVE</sequence>
<keyword evidence="2" id="KW-0012">Acyltransferase</keyword>
<keyword evidence="1 4" id="KW-0808">Transferase</keyword>